<evidence type="ECO:0000313" key="2">
    <source>
        <dbReference type="EMBL" id="GIH25119.1"/>
    </source>
</evidence>
<sequence>MNQARYIALLALHRLMLALVDLGTAAILLLGALDAYVSAVFGTRRVSTMARQFAALIKEHR</sequence>
<keyword evidence="1" id="KW-0472">Membrane</keyword>
<feature type="transmembrane region" description="Helical" evidence="1">
    <location>
        <begin position="15"/>
        <end position="41"/>
    </location>
</feature>
<reference evidence="2" key="1">
    <citation type="submission" date="2021-01" db="EMBL/GenBank/DDBJ databases">
        <title>Whole genome shotgun sequence of Acrocarpospora phusangensis NBRC 108782.</title>
        <authorList>
            <person name="Komaki H."/>
            <person name="Tamura T."/>
        </authorList>
    </citation>
    <scope>NUCLEOTIDE SEQUENCE</scope>
    <source>
        <strain evidence="2">NBRC 108782</strain>
    </source>
</reference>
<dbReference type="RefSeq" id="WP_204041848.1">
    <property type="nucleotide sequence ID" value="NZ_BOOA01000025.1"/>
</dbReference>
<protein>
    <submittedName>
        <fullName evidence="2">Uncharacterized protein</fullName>
    </submittedName>
</protein>
<keyword evidence="1" id="KW-0812">Transmembrane</keyword>
<keyword evidence="1" id="KW-1133">Transmembrane helix</keyword>
<evidence type="ECO:0000256" key="1">
    <source>
        <dbReference type="SAM" id="Phobius"/>
    </source>
</evidence>
<dbReference type="AlphaFoldDB" id="A0A919QCD0"/>
<accession>A0A919QCD0</accession>
<comment type="caution">
    <text evidence="2">The sequence shown here is derived from an EMBL/GenBank/DDBJ whole genome shotgun (WGS) entry which is preliminary data.</text>
</comment>
<gene>
    <name evidence="2" type="ORF">Aph01nite_34290</name>
</gene>
<keyword evidence="3" id="KW-1185">Reference proteome</keyword>
<name>A0A919QCD0_9ACTN</name>
<dbReference type="Proteomes" id="UP000640052">
    <property type="component" value="Unassembled WGS sequence"/>
</dbReference>
<dbReference type="EMBL" id="BOOA01000025">
    <property type="protein sequence ID" value="GIH25119.1"/>
    <property type="molecule type" value="Genomic_DNA"/>
</dbReference>
<evidence type="ECO:0000313" key="3">
    <source>
        <dbReference type="Proteomes" id="UP000640052"/>
    </source>
</evidence>
<proteinExistence type="predicted"/>
<organism evidence="2 3">
    <name type="scientific">Acrocarpospora phusangensis</name>
    <dbReference type="NCBI Taxonomy" id="1070424"/>
    <lineage>
        <taxon>Bacteria</taxon>
        <taxon>Bacillati</taxon>
        <taxon>Actinomycetota</taxon>
        <taxon>Actinomycetes</taxon>
        <taxon>Streptosporangiales</taxon>
        <taxon>Streptosporangiaceae</taxon>
        <taxon>Acrocarpospora</taxon>
    </lineage>
</organism>